<dbReference type="Pfam" id="PF03099">
    <property type="entry name" value="BPL_LplA_LipB"/>
    <property type="match status" value="1"/>
</dbReference>
<organism evidence="5">
    <name type="scientific">mine drainage metagenome</name>
    <dbReference type="NCBI Taxonomy" id="410659"/>
    <lineage>
        <taxon>unclassified sequences</taxon>
        <taxon>metagenomes</taxon>
        <taxon>ecological metagenomes</taxon>
    </lineage>
</organism>
<dbReference type="Gene3D" id="3.40.640.10">
    <property type="entry name" value="Type I PLP-dependent aspartate aminotransferase-like (Major domain)"/>
    <property type="match status" value="1"/>
</dbReference>
<dbReference type="PROSITE" id="PS51733">
    <property type="entry name" value="BPL_LPL_CATALYTIC"/>
    <property type="match status" value="1"/>
</dbReference>
<dbReference type="EMBL" id="MLJW01000404">
    <property type="protein sequence ID" value="OIQ87777.1"/>
    <property type="molecule type" value="Genomic_DNA"/>
</dbReference>
<keyword evidence="2" id="KW-0547">Nucleotide-binding</keyword>
<dbReference type="GO" id="GO:0005524">
    <property type="term" value="F:ATP binding"/>
    <property type="evidence" value="ECO:0007669"/>
    <property type="project" value="UniProtKB-KW"/>
</dbReference>
<dbReference type="InterPro" id="IPR003142">
    <property type="entry name" value="BPL_C"/>
</dbReference>
<evidence type="ECO:0000256" key="1">
    <source>
        <dbReference type="ARBA" id="ARBA00022598"/>
    </source>
</evidence>
<comment type="caution">
    <text evidence="5">The sequence shown here is derived from an EMBL/GenBank/DDBJ whole genome shotgun (WGS) entry which is preliminary data.</text>
</comment>
<dbReference type="InterPro" id="IPR013196">
    <property type="entry name" value="HTH_11"/>
</dbReference>
<dbReference type="HAMAP" id="MF_00978">
    <property type="entry name" value="Bifunct_BirA"/>
    <property type="match status" value="1"/>
</dbReference>
<protein>
    <submittedName>
        <fullName evidence="5">Bifunctional ligase/repressor BirA</fullName>
        <ecNumber evidence="5">6.3.4.15</ecNumber>
    </submittedName>
</protein>
<dbReference type="AlphaFoldDB" id="A0A1J5QVS7"/>
<dbReference type="GO" id="GO:0006355">
    <property type="term" value="P:regulation of DNA-templated transcription"/>
    <property type="evidence" value="ECO:0007669"/>
    <property type="project" value="InterPro"/>
</dbReference>
<evidence type="ECO:0000256" key="3">
    <source>
        <dbReference type="ARBA" id="ARBA00022840"/>
    </source>
</evidence>
<dbReference type="GO" id="GO:0005737">
    <property type="term" value="C:cytoplasm"/>
    <property type="evidence" value="ECO:0007669"/>
    <property type="project" value="TreeGrafter"/>
</dbReference>
<evidence type="ECO:0000259" key="4">
    <source>
        <dbReference type="PROSITE" id="PS51733"/>
    </source>
</evidence>
<dbReference type="GO" id="GO:0004077">
    <property type="term" value="F:biotin--[biotin carboxyl-carrier protein] ligase activity"/>
    <property type="evidence" value="ECO:0007669"/>
    <property type="project" value="UniProtKB-EC"/>
</dbReference>
<dbReference type="SUPFAM" id="SSF55681">
    <property type="entry name" value="Class II aaRS and biotin synthetases"/>
    <property type="match status" value="1"/>
</dbReference>
<dbReference type="InterPro" id="IPR015421">
    <property type="entry name" value="PyrdxlP-dep_Trfase_major"/>
</dbReference>
<dbReference type="Pfam" id="PF02237">
    <property type="entry name" value="BPL_C"/>
    <property type="match status" value="1"/>
</dbReference>
<dbReference type="EC" id="6.3.4.15" evidence="5"/>
<sequence length="382" mass="41020">MKLAERIGRVEPFYVMEVVRAAQEQEAQWRAAGRSMIHLSVGEPDFTAPPQVVAAGERALREGATGYTLAGGLRPLREAIARHFGVTRATVWNALQDAEALGVRLFSVRGKGYRLPQPVRFIEVERVLAALGERAPTFALDIHDCLPSTNTHLMQMVAAGAQHGVCMVAELQTEGRGRRGRVWQAGLGNSLTFSVLWRFGCGAGALSGLSLAVGVALMRALNELGVDGAGLKWPNDVLHQNRKLAGILIELQGDMDGPSAAVIGIGLNLRLPERLQKTIDQAATDLDSIAPQPVDSSLGLGTVLRHLAEVLEQFERQGFDTLRAEWVARHAHEDRPVRLLMPDGREIDGVARGIAADGALLVATANGLQRFAAGEVSLRGAA</sequence>
<dbReference type="InterPro" id="IPR015424">
    <property type="entry name" value="PyrdxlP-dep_Trfase"/>
</dbReference>
<dbReference type="InterPro" id="IPR008988">
    <property type="entry name" value="Transcriptional_repressor_C"/>
</dbReference>
<evidence type="ECO:0000313" key="5">
    <source>
        <dbReference type="EMBL" id="OIQ87777.1"/>
    </source>
</evidence>
<reference evidence="5" key="1">
    <citation type="submission" date="2016-10" db="EMBL/GenBank/DDBJ databases">
        <title>Sequence of Gallionella enrichment culture.</title>
        <authorList>
            <person name="Poehlein A."/>
            <person name="Muehling M."/>
            <person name="Daniel R."/>
        </authorList>
    </citation>
    <scope>NUCLEOTIDE SEQUENCE</scope>
</reference>
<dbReference type="InterPro" id="IPR004143">
    <property type="entry name" value="BPL_LPL_catalytic"/>
</dbReference>
<feature type="domain" description="BPL/LPL catalytic" evidence="4">
    <location>
        <begin position="132"/>
        <end position="315"/>
    </location>
</feature>
<proteinExistence type="inferred from homology"/>
<dbReference type="Gene3D" id="3.30.930.10">
    <property type="entry name" value="Bira Bifunctional Protein, Domain 2"/>
    <property type="match status" value="1"/>
</dbReference>
<keyword evidence="1 5" id="KW-0436">Ligase</keyword>
<dbReference type="InterPro" id="IPR030855">
    <property type="entry name" value="Bifunct_BirA"/>
</dbReference>
<dbReference type="Pfam" id="PF08279">
    <property type="entry name" value="HTH_11"/>
    <property type="match status" value="1"/>
</dbReference>
<dbReference type="PANTHER" id="PTHR12835:SF5">
    <property type="entry name" value="BIOTIN--PROTEIN LIGASE"/>
    <property type="match status" value="1"/>
</dbReference>
<dbReference type="Gene3D" id="2.30.30.100">
    <property type="match status" value="1"/>
</dbReference>
<keyword evidence="3" id="KW-0067">ATP-binding</keyword>
<dbReference type="InterPro" id="IPR045864">
    <property type="entry name" value="aa-tRNA-synth_II/BPL/LPL"/>
</dbReference>
<gene>
    <name evidence="5" type="primary">birA_11</name>
    <name evidence="5" type="ORF">GALL_303490</name>
</gene>
<name>A0A1J5QVS7_9ZZZZ</name>
<accession>A0A1J5QVS7</accession>
<dbReference type="SUPFAM" id="SSF50037">
    <property type="entry name" value="C-terminal domain of transcriptional repressors"/>
    <property type="match status" value="1"/>
</dbReference>
<dbReference type="CDD" id="cd16442">
    <property type="entry name" value="BPL"/>
    <property type="match status" value="1"/>
</dbReference>
<dbReference type="SUPFAM" id="SSF53383">
    <property type="entry name" value="PLP-dependent transferases"/>
    <property type="match status" value="1"/>
</dbReference>
<dbReference type="PANTHER" id="PTHR12835">
    <property type="entry name" value="BIOTIN PROTEIN LIGASE"/>
    <property type="match status" value="1"/>
</dbReference>
<dbReference type="NCBIfam" id="TIGR00121">
    <property type="entry name" value="birA_ligase"/>
    <property type="match status" value="1"/>
</dbReference>
<evidence type="ECO:0000256" key="2">
    <source>
        <dbReference type="ARBA" id="ARBA00022741"/>
    </source>
</evidence>
<dbReference type="InterPro" id="IPR004408">
    <property type="entry name" value="Biotin_CoA_COase_ligase"/>
</dbReference>